<keyword evidence="3" id="KW-0804">Transcription</keyword>
<dbReference type="Proteomes" id="UP000260759">
    <property type="component" value="Unassembled WGS sequence"/>
</dbReference>
<name>A0A3E5F0U2_BACUN</name>
<organism evidence="5 6">
    <name type="scientific">Bacteroides uniformis</name>
    <dbReference type="NCBI Taxonomy" id="820"/>
    <lineage>
        <taxon>Bacteria</taxon>
        <taxon>Pseudomonadati</taxon>
        <taxon>Bacteroidota</taxon>
        <taxon>Bacteroidia</taxon>
        <taxon>Bacteroidales</taxon>
        <taxon>Bacteroidaceae</taxon>
        <taxon>Bacteroides</taxon>
    </lineage>
</organism>
<proteinExistence type="predicted"/>
<dbReference type="EMBL" id="QSVA01000005">
    <property type="protein sequence ID" value="RGN94899.1"/>
    <property type="molecule type" value="Genomic_DNA"/>
</dbReference>
<accession>A0A3E5F0U2</accession>
<keyword evidence="1" id="KW-0805">Transcription regulation</keyword>
<sequence length="290" mass="34644">MNIKYESIPKKNSRYNLKKEFFHNVQVPWHVHLEYELAYIHITNGTKHVGSHFDLLQKDEVLLLGPYLPHNWQVNKKEIGSTDYQIIIHFSDNIFGQDFFDLYPFTTINDLLKKSELGVCFKDEVALIAKEQMEQMLQMDEFERDIELLKLLNYLAISPNKTQLSYYGFRNTHNEEKVQRMNKVFKYITINYKENISLQEIADIASMTPQAFCKYFRERTQKTLTEFINEVRISHACKMLYSEEYSIEQVCYDSGFNSPSNFNRQFKKTVQMTPLEFRKKVQENYLQKEK</sequence>
<dbReference type="Gene3D" id="1.10.10.60">
    <property type="entry name" value="Homeodomain-like"/>
    <property type="match status" value="2"/>
</dbReference>
<dbReference type="InterPro" id="IPR037923">
    <property type="entry name" value="HTH-like"/>
</dbReference>
<dbReference type="InterPro" id="IPR018060">
    <property type="entry name" value="HTH_AraC"/>
</dbReference>
<dbReference type="AlphaFoldDB" id="A0A3E5F0U2"/>
<dbReference type="PROSITE" id="PS00041">
    <property type="entry name" value="HTH_ARAC_FAMILY_1"/>
    <property type="match status" value="1"/>
</dbReference>
<evidence type="ECO:0000313" key="6">
    <source>
        <dbReference type="Proteomes" id="UP000260759"/>
    </source>
</evidence>
<feature type="domain" description="HTH araC/xylS-type" evidence="4">
    <location>
        <begin position="182"/>
        <end position="280"/>
    </location>
</feature>
<evidence type="ECO:0000259" key="4">
    <source>
        <dbReference type="PROSITE" id="PS01124"/>
    </source>
</evidence>
<protein>
    <submittedName>
        <fullName evidence="5">AraC family transcriptional regulator</fullName>
    </submittedName>
</protein>
<evidence type="ECO:0000313" key="5">
    <source>
        <dbReference type="EMBL" id="RGN94899.1"/>
    </source>
</evidence>
<evidence type="ECO:0000256" key="2">
    <source>
        <dbReference type="ARBA" id="ARBA00023125"/>
    </source>
</evidence>
<evidence type="ECO:0000256" key="3">
    <source>
        <dbReference type="ARBA" id="ARBA00023163"/>
    </source>
</evidence>
<comment type="caution">
    <text evidence="5">The sequence shown here is derived from an EMBL/GenBank/DDBJ whole genome shotgun (WGS) entry which is preliminary data.</text>
</comment>
<evidence type="ECO:0000256" key="1">
    <source>
        <dbReference type="ARBA" id="ARBA00023015"/>
    </source>
</evidence>
<dbReference type="PANTHER" id="PTHR43280">
    <property type="entry name" value="ARAC-FAMILY TRANSCRIPTIONAL REGULATOR"/>
    <property type="match status" value="1"/>
</dbReference>
<gene>
    <name evidence="5" type="ORF">DXB37_06910</name>
</gene>
<dbReference type="SMART" id="SM00342">
    <property type="entry name" value="HTH_ARAC"/>
    <property type="match status" value="1"/>
</dbReference>
<dbReference type="GO" id="GO:0043565">
    <property type="term" value="F:sequence-specific DNA binding"/>
    <property type="evidence" value="ECO:0007669"/>
    <property type="project" value="InterPro"/>
</dbReference>
<dbReference type="PROSITE" id="PS01124">
    <property type="entry name" value="HTH_ARAC_FAMILY_2"/>
    <property type="match status" value="1"/>
</dbReference>
<reference evidence="5 6" key="1">
    <citation type="submission" date="2018-08" db="EMBL/GenBank/DDBJ databases">
        <title>A genome reference for cultivated species of the human gut microbiota.</title>
        <authorList>
            <person name="Zou Y."/>
            <person name="Xue W."/>
            <person name="Luo G."/>
        </authorList>
    </citation>
    <scope>NUCLEOTIDE SEQUENCE [LARGE SCALE GENOMIC DNA]</scope>
    <source>
        <strain evidence="5 6">OM03-4</strain>
    </source>
</reference>
<dbReference type="Pfam" id="PF12833">
    <property type="entry name" value="HTH_18"/>
    <property type="match status" value="1"/>
</dbReference>
<dbReference type="RefSeq" id="WP_117600090.1">
    <property type="nucleotide sequence ID" value="NZ_QSVA01000005.1"/>
</dbReference>
<dbReference type="InterPro" id="IPR018062">
    <property type="entry name" value="HTH_AraC-typ_CS"/>
</dbReference>
<keyword evidence="2" id="KW-0238">DNA-binding</keyword>
<dbReference type="PANTHER" id="PTHR43280:SF27">
    <property type="entry name" value="TRANSCRIPTIONAL REGULATOR MTLR"/>
    <property type="match status" value="1"/>
</dbReference>
<dbReference type="SUPFAM" id="SSF46689">
    <property type="entry name" value="Homeodomain-like"/>
    <property type="match status" value="2"/>
</dbReference>
<dbReference type="SUPFAM" id="SSF51215">
    <property type="entry name" value="Regulatory protein AraC"/>
    <property type="match status" value="1"/>
</dbReference>
<dbReference type="GO" id="GO:0003700">
    <property type="term" value="F:DNA-binding transcription factor activity"/>
    <property type="evidence" value="ECO:0007669"/>
    <property type="project" value="InterPro"/>
</dbReference>
<dbReference type="InterPro" id="IPR009057">
    <property type="entry name" value="Homeodomain-like_sf"/>
</dbReference>